<protein>
    <submittedName>
        <fullName evidence="1">Uncharacterized protein</fullName>
    </submittedName>
</protein>
<gene>
    <name evidence="1" type="ORF">CLV43_112218</name>
</gene>
<reference evidence="1 2" key="1">
    <citation type="submission" date="2018-03" db="EMBL/GenBank/DDBJ databases">
        <title>Genomic Encyclopedia of Archaeal and Bacterial Type Strains, Phase II (KMG-II): from individual species to whole genera.</title>
        <authorList>
            <person name="Goeker M."/>
        </authorList>
    </citation>
    <scope>NUCLEOTIDE SEQUENCE [LARGE SCALE GENOMIC DNA]</scope>
    <source>
        <strain evidence="1 2">DSM 44720</strain>
    </source>
</reference>
<keyword evidence="2" id="KW-1185">Reference proteome</keyword>
<evidence type="ECO:0000313" key="1">
    <source>
        <dbReference type="EMBL" id="PRY36291.1"/>
    </source>
</evidence>
<dbReference type="EMBL" id="PVTF01000012">
    <property type="protein sequence ID" value="PRY36291.1"/>
    <property type="molecule type" value="Genomic_DNA"/>
</dbReference>
<dbReference type="Proteomes" id="UP000239494">
    <property type="component" value="Unassembled WGS sequence"/>
</dbReference>
<dbReference type="AlphaFoldDB" id="A0A2T0SS95"/>
<comment type="caution">
    <text evidence="1">The sequence shown here is derived from an EMBL/GenBank/DDBJ whole genome shotgun (WGS) entry which is preliminary data.</text>
</comment>
<sequence>MRGPAWRIVLRCLVTFTFGVLLVLLAIRFGEELWRAVQR</sequence>
<organism evidence="1 2">
    <name type="scientific">Umezawaea tangerina</name>
    <dbReference type="NCBI Taxonomy" id="84725"/>
    <lineage>
        <taxon>Bacteria</taxon>
        <taxon>Bacillati</taxon>
        <taxon>Actinomycetota</taxon>
        <taxon>Actinomycetes</taxon>
        <taxon>Pseudonocardiales</taxon>
        <taxon>Pseudonocardiaceae</taxon>
        <taxon>Umezawaea</taxon>
    </lineage>
</organism>
<proteinExistence type="predicted"/>
<name>A0A2T0SS95_9PSEU</name>
<accession>A0A2T0SS95</accession>
<evidence type="ECO:0000313" key="2">
    <source>
        <dbReference type="Proteomes" id="UP000239494"/>
    </source>
</evidence>